<reference evidence="1 2" key="1">
    <citation type="journal article" date="2022" name="Plant J.">
        <title>Chromosome-level genome of Camellia lanceoleosa provides a valuable resource for understanding genome evolution and self-incompatibility.</title>
        <authorList>
            <person name="Gong W."/>
            <person name="Xiao S."/>
            <person name="Wang L."/>
            <person name="Liao Z."/>
            <person name="Chang Y."/>
            <person name="Mo W."/>
            <person name="Hu G."/>
            <person name="Li W."/>
            <person name="Zhao G."/>
            <person name="Zhu H."/>
            <person name="Hu X."/>
            <person name="Ji K."/>
            <person name="Xiang X."/>
            <person name="Song Q."/>
            <person name="Yuan D."/>
            <person name="Jin S."/>
            <person name="Zhang L."/>
        </authorList>
    </citation>
    <scope>NUCLEOTIDE SEQUENCE [LARGE SCALE GENOMIC DNA]</scope>
    <source>
        <strain evidence="1">SQ_2022a</strain>
    </source>
</reference>
<comment type="caution">
    <text evidence="1">The sequence shown here is derived from an EMBL/GenBank/DDBJ whole genome shotgun (WGS) entry which is preliminary data.</text>
</comment>
<proteinExistence type="predicted"/>
<protein>
    <submittedName>
        <fullName evidence="1">Uncharacterized protein</fullName>
    </submittedName>
</protein>
<evidence type="ECO:0000313" key="2">
    <source>
        <dbReference type="Proteomes" id="UP001060215"/>
    </source>
</evidence>
<name>A0ACC0F5T2_9ERIC</name>
<accession>A0ACC0F5T2</accession>
<evidence type="ECO:0000313" key="1">
    <source>
        <dbReference type="EMBL" id="KAI7984042.1"/>
    </source>
</evidence>
<dbReference type="EMBL" id="CM045768">
    <property type="protein sequence ID" value="KAI7984042.1"/>
    <property type="molecule type" value="Genomic_DNA"/>
</dbReference>
<gene>
    <name evidence="1" type="ORF">LOK49_LG15G01813</name>
</gene>
<keyword evidence="2" id="KW-1185">Reference proteome</keyword>
<dbReference type="Proteomes" id="UP001060215">
    <property type="component" value="Chromosome 11"/>
</dbReference>
<organism evidence="1 2">
    <name type="scientific">Camellia lanceoleosa</name>
    <dbReference type="NCBI Taxonomy" id="1840588"/>
    <lineage>
        <taxon>Eukaryota</taxon>
        <taxon>Viridiplantae</taxon>
        <taxon>Streptophyta</taxon>
        <taxon>Embryophyta</taxon>
        <taxon>Tracheophyta</taxon>
        <taxon>Spermatophyta</taxon>
        <taxon>Magnoliopsida</taxon>
        <taxon>eudicotyledons</taxon>
        <taxon>Gunneridae</taxon>
        <taxon>Pentapetalae</taxon>
        <taxon>asterids</taxon>
        <taxon>Ericales</taxon>
        <taxon>Theaceae</taxon>
        <taxon>Camellia</taxon>
    </lineage>
</organism>
<sequence>MENMMRRWNICAVSARFLNRYGLDRNWALIVEDWIEFWFRNPPDESPIIEAIKILWGIWVHRNKAAFDNYIIDPLSTITMIDNLRVDNFLDMNFQIDDQRVIRCELNYFVISNVNSWCVDPTLAEFLVDGAWKQETKQATAAWAVVNRNGSQVASRAFSFQA</sequence>